<dbReference type="EMBL" id="CP026113">
    <property type="protein sequence ID" value="AUT64907.1"/>
    <property type="molecule type" value="Genomic_DNA"/>
</dbReference>
<name>A0A2I8EZ70_9BURK</name>
<dbReference type="KEGG" id="pter:C2L65_35410"/>
<reference evidence="1 2" key="1">
    <citation type="submission" date="2018-01" db="EMBL/GenBank/DDBJ databases">
        <title>Species boundaries and ecological features among Paraburkholderia terrae DSMZ17804T, P. hospita DSMZ17164T and P. caribensis DSMZ13236T.</title>
        <authorList>
            <person name="Pratama A.A."/>
        </authorList>
    </citation>
    <scope>NUCLEOTIDE SEQUENCE [LARGE SCALE GENOMIC DNA]</scope>
    <source>
        <strain evidence="1 2">DSM 17804</strain>
    </source>
</reference>
<dbReference type="OrthoDB" id="1150977at2"/>
<proteinExistence type="predicted"/>
<accession>A0A2I8EZ70</accession>
<gene>
    <name evidence="1" type="ORF">C2L65_35410</name>
</gene>
<dbReference type="AlphaFoldDB" id="A0A2I8EZ70"/>
<dbReference type="Proteomes" id="UP000243502">
    <property type="component" value="Chromosome 3"/>
</dbReference>
<organism evidence="1 2">
    <name type="scientific">Paraburkholderia terrae</name>
    <dbReference type="NCBI Taxonomy" id="311230"/>
    <lineage>
        <taxon>Bacteria</taxon>
        <taxon>Pseudomonadati</taxon>
        <taxon>Pseudomonadota</taxon>
        <taxon>Betaproteobacteria</taxon>
        <taxon>Burkholderiales</taxon>
        <taxon>Burkholderiaceae</taxon>
        <taxon>Paraburkholderia</taxon>
    </lineage>
</organism>
<evidence type="ECO:0000313" key="1">
    <source>
        <dbReference type="EMBL" id="AUT64907.1"/>
    </source>
</evidence>
<sequence>MRKIKLMADYQCFPLWEASPGVVGNINPQDLPISSLLKQKLMTWAATFDATLNMNDPASSGFENEQAANEFRLEGETLARSLQNELGAAYVVTKKL</sequence>
<protein>
    <submittedName>
        <fullName evidence="1">Uncharacterized protein</fullName>
    </submittedName>
</protein>
<evidence type="ECO:0000313" key="2">
    <source>
        <dbReference type="Proteomes" id="UP000243502"/>
    </source>
</evidence>
<dbReference type="RefSeq" id="WP_042309704.1">
    <property type="nucleotide sequence ID" value="NZ_CP026113.1"/>
</dbReference>